<accession>F8E6D7</accession>
<proteinExistence type="predicted"/>
<dbReference type="HOGENOM" id="CLU_1956368_0_0_0"/>
<keyword evidence="2" id="KW-1185">Reference proteome</keyword>
<evidence type="ECO:0000313" key="2">
    <source>
        <dbReference type="Proteomes" id="UP000006621"/>
    </source>
</evidence>
<protein>
    <submittedName>
        <fullName evidence="1">Uncharacterized protein</fullName>
    </submittedName>
</protein>
<organism evidence="1 2">
    <name type="scientific">Flexistipes sinusarabici (strain ATCC 49648 / DSM 4947 / MAS 10)</name>
    <dbReference type="NCBI Taxonomy" id="717231"/>
    <lineage>
        <taxon>Bacteria</taxon>
        <taxon>Pseudomonadati</taxon>
        <taxon>Deferribacterota</taxon>
        <taxon>Deferribacteres</taxon>
        <taxon>Deferribacterales</taxon>
        <taxon>Flexistipitaceae</taxon>
        <taxon>Flexistipes</taxon>
    </lineage>
</organism>
<evidence type="ECO:0000313" key="1">
    <source>
        <dbReference type="EMBL" id="AEI15904.1"/>
    </source>
</evidence>
<dbReference type="EMBL" id="CP002858">
    <property type="protein sequence ID" value="AEI15904.1"/>
    <property type="molecule type" value="Genomic_DNA"/>
</dbReference>
<gene>
    <name evidence="1" type="ordered locus">Flexsi_2289</name>
</gene>
<dbReference type="AlphaFoldDB" id="F8E6D7"/>
<reference evidence="2" key="2">
    <citation type="submission" date="2011-06" db="EMBL/GenBank/DDBJ databases">
        <title>The complete genome of Flexistipes sinusarabici DSM 4947.</title>
        <authorList>
            <person name="Lucas S."/>
            <person name="Han J."/>
            <person name="Lapidus A."/>
            <person name="Bruce D."/>
            <person name="Goodwin L."/>
            <person name="Pitluck S."/>
            <person name="Peters L."/>
            <person name="Kyrpides N."/>
            <person name="Mavromatis K."/>
            <person name="Ivanova N."/>
            <person name="Mikhailova N."/>
            <person name="Chertkov O."/>
            <person name="Detter J.C."/>
            <person name="Tapia R."/>
            <person name="Han C."/>
            <person name="Land M."/>
            <person name="Hauser L."/>
            <person name="Markowitz V."/>
            <person name="Cheng J.-F."/>
            <person name="Hugenholtz P."/>
            <person name="Woyke T."/>
            <person name="Wu D."/>
            <person name="Spring S."/>
            <person name="Schroeder M."/>
            <person name="Brambilla E."/>
            <person name="Klenk H.-P."/>
            <person name="Eisen J.A."/>
        </authorList>
    </citation>
    <scope>NUCLEOTIDE SEQUENCE [LARGE SCALE GENOMIC DNA]</scope>
    <source>
        <strain evidence="2">DSM 4947 / MAS 10</strain>
    </source>
</reference>
<dbReference type="KEGG" id="fsi:Flexsi_2289"/>
<dbReference type="STRING" id="717231.Flexsi_2289"/>
<dbReference type="Proteomes" id="UP000006621">
    <property type="component" value="Chromosome"/>
</dbReference>
<reference evidence="1 2" key="1">
    <citation type="journal article" date="2011" name="Stand. Genomic Sci.">
        <title>Genome sequence of the moderately thermophilic halophile Flexistipes sinusarabici strain (MAS10).</title>
        <authorList>
            <person name="Lapidus A."/>
            <person name="Chertkov O."/>
            <person name="Nolan M."/>
            <person name="Lucas S."/>
            <person name="Hammon N."/>
            <person name="Deshpande S."/>
            <person name="Cheng J.F."/>
            <person name="Tapia R."/>
            <person name="Han C."/>
            <person name="Goodwin L."/>
            <person name="Pitluck S."/>
            <person name="Liolios K."/>
            <person name="Pagani I."/>
            <person name="Ivanova N."/>
            <person name="Huntemann M."/>
            <person name="Mavromatis K."/>
            <person name="Mikhailova N."/>
            <person name="Pati A."/>
            <person name="Chen A."/>
            <person name="Palaniappan K."/>
            <person name="Land M."/>
            <person name="Hauser L."/>
            <person name="Brambilla E.M."/>
            <person name="Rohde M."/>
            <person name="Abt B."/>
            <person name="Spring S."/>
            <person name="Goker M."/>
            <person name="Bristow J."/>
            <person name="Eisen J.A."/>
            <person name="Markowitz V."/>
            <person name="Hugenholtz P."/>
            <person name="Kyrpides N.C."/>
            <person name="Klenk H.P."/>
            <person name="Woyke T."/>
        </authorList>
    </citation>
    <scope>NUCLEOTIDE SEQUENCE [LARGE SCALE GENOMIC DNA]</scope>
    <source>
        <strain evidence="2">DSM 4947 / MAS 10</strain>
    </source>
</reference>
<sequence>MQKISLIHHHKEVKMRKITISIIAICLILMGSMVFAAGTDISTITGINTQLSDKVKGVYFANINASGDYVDFAISTANTQGDEVYATGNFVSKIFCKNIAGDTYVSTDLLQSVSNYNSSASFTSWTCK</sequence>
<name>F8E6D7_FLESM</name>